<comment type="function">
    <text evidence="7">Catalyzes the specific phosphorylation of the 3-hydroxyl group of shikimic acid using ATP as a cosubstrate.</text>
</comment>
<evidence type="ECO:0000256" key="7">
    <source>
        <dbReference type="HAMAP-Rule" id="MF_00109"/>
    </source>
</evidence>
<accession>A0AAX2UGN4</accession>
<organism evidence="8 9">
    <name type="scientific">Campylobacter helveticus</name>
    <dbReference type="NCBI Taxonomy" id="28898"/>
    <lineage>
        <taxon>Bacteria</taxon>
        <taxon>Pseudomonadati</taxon>
        <taxon>Campylobacterota</taxon>
        <taxon>Epsilonproteobacteria</taxon>
        <taxon>Campylobacterales</taxon>
        <taxon>Campylobacteraceae</taxon>
        <taxon>Campylobacter</taxon>
    </lineage>
</organism>
<dbReference type="PANTHER" id="PTHR21087:SF16">
    <property type="entry name" value="SHIKIMATE KINASE 1, CHLOROPLASTIC"/>
    <property type="match status" value="1"/>
</dbReference>
<evidence type="ECO:0000256" key="3">
    <source>
        <dbReference type="ARBA" id="ARBA00022741"/>
    </source>
</evidence>
<keyword evidence="7" id="KW-0460">Magnesium</keyword>
<dbReference type="CDD" id="cd00464">
    <property type="entry name" value="SK"/>
    <property type="match status" value="1"/>
</dbReference>
<dbReference type="GO" id="GO:0004765">
    <property type="term" value="F:shikimate kinase activity"/>
    <property type="evidence" value="ECO:0007669"/>
    <property type="project" value="UniProtKB-UniRule"/>
</dbReference>
<evidence type="ECO:0000313" key="9">
    <source>
        <dbReference type="Proteomes" id="UP000306813"/>
    </source>
</evidence>
<dbReference type="InterPro" id="IPR027417">
    <property type="entry name" value="P-loop_NTPase"/>
</dbReference>
<comment type="catalytic activity">
    <reaction evidence="7">
        <text>shikimate + ATP = 3-phosphoshikimate + ADP + H(+)</text>
        <dbReference type="Rhea" id="RHEA:13121"/>
        <dbReference type="ChEBI" id="CHEBI:15378"/>
        <dbReference type="ChEBI" id="CHEBI:30616"/>
        <dbReference type="ChEBI" id="CHEBI:36208"/>
        <dbReference type="ChEBI" id="CHEBI:145989"/>
        <dbReference type="ChEBI" id="CHEBI:456216"/>
        <dbReference type="EC" id="2.7.1.71"/>
    </reaction>
</comment>
<dbReference type="GO" id="GO:0009423">
    <property type="term" value="P:chorismate biosynthetic process"/>
    <property type="evidence" value="ECO:0007669"/>
    <property type="project" value="UniProtKB-UniRule"/>
</dbReference>
<dbReference type="Gene3D" id="3.40.50.300">
    <property type="entry name" value="P-loop containing nucleotide triphosphate hydrolases"/>
    <property type="match status" value="1"/>
</dbReference>
<feature type="binding site" evidence="7">
    <location>
        <position position="15"/>
    </location>
    <ligand>
        <name>Mg(2+)</name>
        <dbReference type="ChEBI" id="CHEBI:18420"/>
    </ligand>
</feature>
<dbReference type="GO" id="GO:0008652">
    <property type="term" value="P:amino acid biosynthetic process"/>
    <property type="evidence" value="ECO:0007669"/>
    <property type="project" value="UniProtKB-KW"/>
</dbReference>
<comment type="similarity">
    <text evidence="7">Belongs to the shikimate kinase family.</text>
</comment>
<comment type="caution">
    <text evidence="8">The sequence shown here is derived from an EMBL/GenBank/DDBJ whole genome shotgun (WGS) entry which is preliminary data.</text>
</comment>
<sequence>MKNILFIGFMGCGKSTLARDFARESGRVFIDSDTLIEMQFNLSVSEIFANFGEKTFRQEEQKMAYFLAQLKGICIATGGGFINVKDLDKIGFCVYLRASFEYLKNRLNKEEIAKRPLFYEEEKARNLYNSRINLYEKKANLILDIENQSVESLIDELKKRIK</sequence>
<keyword evidence="3 7" id="KW-0547">Nucleotide-binding</keyword>
<reference evidence="8 9" key="1">
    <citation type="submission" date="2019-05" db="EMBL/GenBank/DDBJ databases">
        <title>Draft genomes of eight strains of Campylobacter helveticus isolated from cats and a dog in New Zealand.</title>
        <authorList>
            <person name="Bojanic K."/>
            <person name="Midwinter A.C."/>
            <person name="Biggs P.J."/>
            <person name="Acke E."/>
            <person name="Cornelius A.J."/>
            <person name="Marshall J.C."/>
        </authorList>
    </citation>
    <scope>NUCLEOTIDE SEQUENCE [LARGE SCALE GENOMIC DNA]</scope>
    <source>
        <strain evidence="8 9">ACP123b</strain>
    </source>
</reference>
<dbReference type="SUPFAM" id="SSF52540">
    <property type="entry name" value="P-loop containing nucleoside triphosphate hydrolases"/>
    <property type="match status" value="1"/>
</dbReference>
<feature type="binding site" evidence="7">
    <location>
        <position position="148"/>
    </location>
    <ligand>
        <name>ATP</name>
        <dbReference type="ChEBI" id="CHEBI:30616"/>
    </ligand>
</feature>
<proteinExistence type="inferred from homology"/>
<keyword evidence="5 7" id="KW-0067">ATP-binding</keyword>
<dbReference type="EMBL" id="VDBS01000071">
    <property type="protein sequence ID" value="TNB55673.1"/>
    <property type="molecule type" value="Genomic_DNA"/>
</dbReference>
<dbReference type="PANTHER" id="PTHR21087">
    <property type="entry name" value="SHIKIMATE KINASE"/>
    <property type="match status" value="1"/>
</dbReference>
<keyword evidence="2 7" id="KW-0808">Transferase</keyword>
<keyword evidence="6 7" id="KW-0057">Aromatic amino acid biosynthesis</keyword>
<dbReference type="Pfam" id="PF01202">
    <property type="entry name" value="SKI"/>
    <property type="match status" value="1"/>
</dbReference>
<dbReference type="InterPro" id="IPR000623">
    <property type="entry name" value="Shikimate_kinase/TSH1"/>
</dbReference>
<evidence type="ECO:0000313" key="8">
    <source>
        <dbReference type="EMBL" id="TNB55673.1"/>
    </source>
</evidence>
<evidence type="ECO:0000256" key="2">
    <source>
        <dbReference type="ARBA" id="ARBA00022679"/>
    </source>
</evidence>
<evidence type="ECO:0000256" key="1">
    <source>
        <dbReference type="ARBA" id="ARBA00022605"/>
    </source>
</evidence>
<dbReference type="GO" id="GO:0000287">
    <property type="term" value="F:magnesium ion binding"/>
    <property type="evidence" value="ECO:0007669"/>
    <property type="project" value="UniProtKB-UniRule"/>
</dbReference>
<dbReference type="GO" id="GO:0009073">
    <property type="term" value="P:aromatic amino acid family biosynthetic process"/>
    <property type="evidence" value="ECO:0007669"/>
    <property type="project" value="UniProtKB-KW"/>
</dbReference>
<keyword evidence="1 7" id="KW-0028">Amino-acid biosynthesis</keyword>
<gene>
    <name evidence="7" type="primary">aroK</name>
    <name evidence="8" type="ORF">FDW42_08840</name>
</gene>
<comment type="subunit">
    <text evidence="7">Monomer.</text>
</comment>
<dbReference type="GO" id="GO:0005829">
    <property type="term" value="C:cytosol"/>
    <property type="evidence" value="ECO:0007669"/>
    <property type="project" value="TreeGrafter"/>
</dbReference>
<feature type="binding site" evidence="7">
    <location>
        <begin position="11"/>
        <end position="16"/>
    </location>
    <ligand>
        <name>ATP</name>
        <dbReference type="ChEBI" id="CHEBI:30616"/>
    </ligand>
</feature>
<evidence type="ECO:0000256" key="5">
    <source>
        <dbReference type="ARBA" id="ARBA00022840"/>
    </source>
</evidence>
<protein>
    <recommendedName>
        <fullName evidence="7">Shikimate kinase</fullName>
        <shortName evidence="7">SK</shortName>
        <ecNumber evidence="7">2.7.1.71</ecNumber>
    </recommendedName>
</protein>
<feature type="binding site" evidence="7">
    <location>
        <position position="57"/>
    </location>
    <ligand>
        <name>substrate</name>
    </ligand>
</feature>
<dbReference type="GO" id="GO:0005524">
    <property type="term" value="F:ATP binding"/>
    <property type="evidence" value="ECO:0007669"/>
    <property type="project" value="UniProtKB-UniRule"/>
</dbReference>
<name>A0AAX2UGN4_9BACT</name>
<dbReference type="Proteomes" id="UP000306813">
    <property type="component" value="Unassembled WGS sequence"/>
</dbReference>
<feature type="binding site" evidence="7">
    <location>
        <position position="115"/>
    </location>
    <ligand>
        <name>ATP</name>
        <dbReference type="ChEBI" id="CHEBI:30616"/>
    </ligand>
</feature>
<keyword evidence="4 7" id="KW-0418">Kinase</keyword>
<dbReference type="KEGG" id="chv:CHELV3228_1600"/>
<feature type="binding site" evidence="7">
    <location>
        <position position="79"/>
    </location>
    <ligand>
        <name>substrate</name>
    </ligand>
</feature>
<dbReference type="PRINTS" id="PR01100">
    <property type="entry name" value="SHIKIMTKNASE"/>
</dbReference>
<dbReference type="HAMAP" id="MF_00109">
    <property type="entry name" value="Shikimate_kinase"/>
    <property type="match status" value="1"/>
</dbReference>
<keyword evidence="7" id="KW-0479">Metal-binding</keyword>
<dbReference type="AlphaFoldDB" id="A0AAX2UGN4"/>
<comment type="subcellular location">
    <subcellularLocation>
        <location evidence="7">Cytoplasm</location>
    </subcellularLocation>
</comment>
<comment type="cofactor">
    <cofactor evidence="7">
        <name>Mg(2+)</name>
        <dbReference type="ChEBI" id="CHEBI:18420"/>
    </cofactor>
    <text evidence="7">Binds 1 Mg(2+) ion per subunit.</text>
</comment>
<dbReference type="EC" id="2.7.1.71" evidence="7"/>
<feature type="binding site" evidence="7">
    <location>
        <position position="131"/>
    </location>
    <ligand>
        <name>substrate</name>
    </ligand>
</feature>
<keyword evidence="7" id="KW-0963">Cytoplasm</keyword>
<evidence type="ECO:0000256" key="4">
    <source>
        <dbReference type="ARBA" id="ARBA00022777"/>
    </source>
</evidence>
<comment type="pathway">
    <text evidence="7">Metabolic intermediate biosynthesis; chorismate biosynthesis; chorismate from D-erythrose 4-phosphate and phosphoenolpyruvate: step 5/7.</text>
</comment>
<dbReference type="InterPro" id="IPR031322">
    <property type="entry name" value="Shikimate/glucono_kinase"/>
</dbReference>
<feature type="binding site" evidence="7">
    <location>
        <position position="33"/>
    </location>
    <ligand>
        <name>substrate</name>
    </ligand>
</feature>
<evidence type="ECO:0000256" key="6">
    <source>
        <dbReference type="ARBA" id="ARBA00023141"/>
    </source>
</evidence>